<evidence type="ECO:0000313" key="3">
    <source>
        <dbReference type="Proteomes" id="UP000445582"/>
    </source>
</evidence>
<feature type="domain" description="HTH araC/xylS-type" evidence="1">
    <location>
        <begin position="178"/>
        <end position="277"/>
    </location>
</feature>
<dbReference type="GO" id="GO:0043565">
    <property type="term" value="F:sequence-specific DNA binding"/>
    <property type="evidence" value="ECO:0007669"/>
    <property type="project" value="InterPro"/>
</dbReference>
<evidence type="ECO:0000313" key="2">
    <source>
        <dbReference type="EMBL" id="MXO63189.1"/>
    </source>
</evidence>
<dbReference type="GO" id="GO:0003700">
    <property type="term" value="F:DNA-binding transcription factor activity"/>
    <property type="evidence" value="ECO:0007669"/>
    <property type="project" value="InterPro"/>
</dbReference>
<comment type="caution">
    <text evidence="2">The sequence shown here is derived from an EMBL/GenBank/DDBJ whole genome shotgun (WGS) entry which is preliminary data.</text>
</comment>
<accession>A0A844YIN9</accession>
<name>A0A844YIN9_9SPHN</name>
<protein>
    <submittedName>
        <fullName evidence="2">Helix-turn-helix domain-containing protein</fullName>
    </submittedName>
</protein>
<sequence>MNGAARIESRTGATRAGAPLAVSRAPAEDLRPWFYWMSIAEGTIPPGERVRCGRFSDHASIMIIYGDPWTLHTADGTQTWDPGPDGRALYFGPHTYRMPVEIAGRYTVIKLQFHAGASSVLDLPDQSSIKDRVIDCEELFGRNIAALVDPRDDFEQRLRALEQHFMRPLVAGAQGIDPLVTDFETQSFMNPDFAISEFALRHGVSKRTVERNIRRGFGMTPKQALRRARVMDAGAALLGVARTEDDDDIALRYFDQSHLIREVRAFFGMSPGELKGGAHPFLRIAIEARQRRRLDVLNKLGPFEPGPWRNPEAEPEQRHSA</sequence>
<reference evidence="2 3" key="1">
    <citation type="submission" date="2019-12" db="EMBL/GenBank/DDBJ databases">
        <title>Genomic-based taxomic classification of the family Erythrobacteraceae.</title>
        <authorList>
            <person name="Xu L."/>
        </authorList>
    </citation>
    <scope>NUCLEOTIDE SEQUENCE [LARGE SCALE GENOMIC DNA]</scope>
    <source>
        <strain evidence="2 3">MCCC 1A09965</strain>
    </source>
</reference>
<dbReference type="SMART" id="SM00342">
    <property type="entry name" value="HTH_ARAC"/>
    <property type="match status" value="1"/>
</dbReference>
<dbReference type="Gene3D" id="1.10.10.60">
    <property type="entry name" value="Homeodomain-like"/>
    <property type="match status" value="1"/>
</dbReference>
<evidence type="ECO:0000259" key="1">
    <source>
        <dbReference type="PROSITE" id="PS01124"/>
    </source>
</evidence>
<dbReference type="AlphaFoldDB" id="A0A844YIN9"/>
<keyword evidence="3" id="KW-1185">Reference proteome</keyword>
<dbReference type="PROSITE" id="PS01124">
    <property type="entry name" value="HTH_ARAC_FAMILY_2"/>
    <property type="match status" value="1"/>
</dbReference>
<dbReference type="RefSeq" id="WP_160674414.1">
    <property type="nucleotide sequence ID" value="NZ_WTYN01000001.1"/>
</dbReference>
<gene>
    <name evidence="2" type="ORF">GRI48_09220</name>
</gene>
<organism evidence="2 3">
    <name type="scientific">Qipengyuania oceanensis</name>
    <dbReference type="NCBI Taxonomy" id="1463597"/>
    <lineage>
        <taxon>Bacteria</taxon>
        <taxon>Pseudomonadati</taxon>
        <taxon>Pseudomonadota</taxon>
        <taxon>Alphaproteobacteria</taxon>
        <taxon>Sphingomonadales</taxon>
        <taxon>Erythrobacteraceae</taxon>
        <taxon>Qipengyuania</taxon>
    </lineage>
</organism>
<dbReference type="Proteomes" id="UP000445582">
    <property type="component" value="Unassembled WGS sequence"/>
</dbReference>
<dbReference type="OrthoDB" id="2559672at2"/>
<dbReference type="Pfam" id="PF12833">
    <property type="entry name" value="HTH_18"/>
    <property type="match status" value="1"/>
</dbReference>
<dbReference type="InterPro" id="IPR018060">
    <property type="entry name" value="HTH_AraC"/>
</dbReference>
<proteinExistence type="predicted"/>
<dbReference type="EMBL" id="WTYN01000001">
    <property type="protein sequence ID" value="MXO63189.1"/>
    <property type="molecule type" value="Genomic_DNA"/>
</dbReference>